<keyword evidence="2" id="KW-0614">Plasmid</keyword>
<proteinExistence type="predicted"/>
<dbReference type="Pfam" id="PF14528">
    <property type="entry name" value="LAGLIDADG_3"/>
    <property type="match status" value="1"/>
</dbReference>
<feature type="domain" description="DOD-type homing endonuclease" evidence="1">
    <location>
        <begin position="219"/>
        <end position="362"/>
    </location>
</feature>
<name>A0ABR4TAY6_CLOHA</name>
<dbReference type="EMBL" id="JENX01000125">
    <property type="protein sequence ID" value="KEI14101.1"/>
    <property type="molecule type" value="Genomic_DNA"/>
</dbReference>
<evidence type="ECO:0000259" key="1">
    <source>
        <dbReference type="PROSITE" id="PS50819"/>
    </source>
</evidence>
<dbReference type="InterPro" id="IPR004860">
    <property type="entry name" value="LAGLIDADG_dom"/>
</dbReference>
<dbReference type="InterPro" id="IPR004042">
    <property type="entry name" value="Intein_endonuc_central"/>
</dbReference>
<gene>
    <name evidence="2" type="ORF">Z960_p0107</name>
</gene>
<comment type="caution">
    <text evidence="2">The sequence shown here is derived from an EMBL/GenBank/DDBJ whole genome shotgun (WGS) entry which is preliminary data.</text>
</comment>
<sequence length="446" mass="53068">MVYIKKRIFTEEEMQYIIQCFYDNIGSRDVAKTMNCSKPLILNIWKQHNLYKQRIPQNKIDYILRNTHRPFVDVAKDANLANETVKKILMENNIKLIYKKTWLKERNKNIIKEYQHSIPITQISNKYNITDSMVRNILRRTVGDNYTCNHNLSQEEINYIIEHYYDKSSQEISQILNIHRGTITKLWHDNGLFGKDQSRRYYCDFNYFNRIDTRNKAYVLGFICADGCVYKRDSHQGLLQITIHKKDIKLLKDINNELKSNYPINTYNDYISLSITSDKIFNCLKRIGIEENKTWKLNLDKLKIPNKYILDFTRGYFDGDGCITYTSKRGFIPSSFNVQIVGNKQFILSLQERIRLLYDITSKAYKQTSKKYTQEFYALDFINTQQKYAFLKSIYNDVNSSILSLDRKQEKANKLITLIESNKTNRNYNIKAVEYFLFNIKEKLQI</sequence>
<keyword evidence="3" id="KW-1185">Reference proteome</keyword>
<dbReference type="Proteomes" id="UP000027937">
    <property type="component" value="Plasmid p1Ch9693"/>
</dbReference>
<dbReference type="InterPro" id="IPR027434">
    <property type="entry name" value="Homing_endonucl"/>
</dbReference>
<accession>A0ABR4TAY6</accession>
<dbReference type="SUPFAM" id="SSF55608">
    <property type="entry name" value="Homing endonucleases"/>
    <property type="match status" value="1"/>
</dbReference>
<dbReference type="Gene3D" id="3.10.28.10">
    <property type="entry name" value="Homing endonucleases"/>
    <property type="match status" value="2"/>
</dbReference>
<reference evidence="3" key="1">
    <citation type="journal article" date="2014" name="PLoS ONE">
        <title>Plasmidome interchange between Clostridium botulinum, Clostridium novyi and Clostridium haemolyticum converts strains of independent lineages into distinctly different pathogens.</title>
        <authorList>
            <person name="Skarin H."/>
            <person name="Segerman B."/>
        </authorList>
    </citation>
    <scope>NUCLEOTIDE SEQUENCE [LARGE SCALE GENOMIC DNA]</scope>
    <source>
        <strain evidence="3">NCTC 9693</strain>
    </source>
</reference>
<dbReference type="PROSITE" id="PS50819">
    <property type="entry name" value="INTEIN_ENDONUCLEASE"/>
    <property type="match status" value="1"/>
</dbReference>
<protein>
    <submittedName>
        <fullName evidence="2">Mobile intron</fullName>
    </submittedName>
</protein>
<evidence type="ECO:0000313" key="3">
    <source>
        <dbReference type="Proteomes" id="UP000027937"/>
    </source>
</evidence>
<organism evidence="2 3">
    <name type="scientific">Clostridium haemolyticum NCTC 9693</name>
    <dbReference type="NCBI Taxonomy" id="1443114"/>
    <lineage>
        <taxon>Bacteria</taxon>
        <taxon>Bacillati</taxon>
        <taxon>Bacillota</taxon>
        <taxon>Clostridia</taxon>
        <taxon>Eubacteriales</taxon>
        <taxon>Clostridiaceae</taxon>
        <taxon>Clostridium</taxon>
    </lineage>
</organism>
<evidence type="ECO:0000313" key="2">
    <source>
        <dbReference type="EMBL" id="KEI14101.1"/>
    </source>
</evidence>
<geneLocation type="plasmid" evidence="2 3">
    <name>p1Ch9693</name>
</geneLocation>